<feature type="compositionally biased region" description="Polar residues" evidence="1">
    <location>
        <begin position="111"/>
        <end position="120"/>
    </location>
</feature>
<dbReference type="STRING" id="1276538.A0A1X7S985"/>
<evidence type="ECO:0000313" key="3">
    <source>
        <dbReference type="Proteomes" id="UP000215127"/>
    </source>
</evidence>
<sequence>MPTSEELTDTYVAQLLKRDAERGVSFKRPRSDAPKPNTRFLRNIVRDVDSHNAALKAKEEQEARARLRKLRREDRTRDGRDGKDRQGEDSTRHRDESSKTTRDPSDKQPRSNRLSPSQGRSPVPSQCSDQDSDSDVLGPEPPPKNPPRGRGAYKNADINARFDPSYDPREDVALEGDGKEVEGGDWDMALEAMRDRAKWRTGGAERLRAAGFTEQEVLNWQGGGTKLQGSAAEGERNVNDLVWTKQGEKRAWDADNIYSGADLASRSVHVGDVLCCSLIARLEHLVRDELLAAAGVGGILYNAGDCDLVTAFVG</sequence>
<dbReference type="PANTHER" id="PTHR40132:SF1">
    <property type="entry name" value="PRE-MRNA-SPLICING FACTOR 38B"/>
    <property type="match status" value="1"/>
</dbReference>
<feature type="compositionally biased region" description="Basic and acidic residues" evidence="1">
    <location>
        <begin position="164"/>
        <end position="180"/>
    </location>
</feature>
<dbReference type="Proteomes" id="UP000215127">
    <property type="component" value="Chromosome 13"/>
</dbReference>
<evidence type="ECO:0000256" key="1">
    <source>
        <dbReference type="SAM" id="MobiDB-lite"/>
    </source>
</evidence>
<evidence type="ECO:0000313" key="2">
    <source>
        <dbReference type="EMBL" id="SMQ56199.1"/>
    </source>
</evidence>
<dbReference type="PANTHER" id="PTHR40132">
    <property type="entry name" value="PRE-MRNA-SPLICING FACTOR 38B"/>
    <property type="match status" value="1"/>
</dbReference>
<name>A0A1X7S985_ZYMT9</name>
<organism evidence="2 3">
    <name type="scientific">Zymoseptoria tritici (strain ST99CH_3D7)</name>
    <dbReference type="NCBI Taxonomy" id="1276538"/>
    <lineage>
        <taxon>Eukaryota</taxon>
        <taxon>Fungi</taxon>
        <taxon>Dikarya</taxon>
        <taxon>Ascomycota</taxon>
        <taxon>Pezizomycotina</taxon>
        <taxon>Dothideomycetes</taxon>
        <taxon>Dothideomycetidae</taxon>
        <taxon>Mycosphaerellales</taxon>
        <taxon>Mycosphaerellaceae</taxon>
        <taxon>Zymoseptoria</taxon>
    </lineage>
</organism>
<accession>A0A1X7S985</accession>
<feature type="region of interest" description="Disordered" evidence="1">
    <location>
        <begin position="19"/>
        <end position="180"/>
    </location>
</feature>
<protein>
    <submittedName>
        <fullName evidence="2">Uncharacterized protein</fullName>
    </submittedName>
</protein>
<dbReference type="EMBL" id="LT853704">
    <property type="protein sequence ID" value="SMQ56199.1"/>
    <property type="molecule type" value="Genomic_DNA"/>
</dbReference>
<gene>
    <name evidence="2" type="ORF">ZT3D7_G11354</name>
</gene>
<feature type="compositionally biased region" description="Basic and acidic residues" evidence="1">
    <location>
        <begin position="19"/>
        <end position="33"/>
    </location>
</feature>
<feature type="compositionally biased region" description="Basic and acidic residues" evidence="1">
    <location>
        <begin position="44"/>
        <end position="109"/>
    </location>
</feature>
<dbReference type="AlphaFoldDB" id="A0A1X7S985"/>
<proteinExistence type="predicted"/>
<reference evidence="2 3" key="1">
    <citation type="submission" date="2016-06" db="EMBL/GenBank/DDBJ databases">
        <authorList>
            <person name="Kjaerup R.B."/>
            <person name="Dalgaard T.S."/>
            <person name="Juul-Madsen H.R."/>
        </authorList>
    </citation>
    <scope>NUCLEOTIDE SEQUENCE [LARGE SCALE GENOMIC DNA]</scope>
</reference>
<keyword evidence="3" id="KW-1185">Reference proteome</keyword>